<organism evidence="2 3">
    <name type="scientific">Cyclostephanos tholiformis</name>
    <dbReference type="NCBI Taxonomy" id="382380"/>
    <lineage>
        <taxon>Eukaryota</taxon>
        <taxon>Sar</taxon>
        <taxon>Stramenopiles</taxon>
        <taxon>Ochrophyta</taxon>
        <taxon>Bacillariophyta</taxon>
        <taxon>Coscinodiscophyceae</taxon>
        <taxon>Thalassiosirophycidae</taxon>
        <taxon>Stephanodiscales</taxon>
        <taxon>Stephanodiscaceae</taxon>
        <taxon>Cyclostephanos</taxon>
    </lineage>
</organism>
<feature type="domain" description="Methyltransferase FkbM" evidence="1">
    <location>
        <begin position="103"/>
        <end position="278"/>
    </location>
</feature>
<dbReference type="AlphaFoldDB" id="A0ABD3RFM2"/>
<dbReference type="InterPro" id="IPR006342">
    <property type="entry name" value="FkbM_mtfrase"/>
</dbReference>
<comment type="caution">
    <text evidence="2">The sequence shown here is derived from an EMBL/GenBank/DDBJ whole genome shotgun (WGS) entry which is preliminary data.</text>
</comment>
<dbReference type="SUPFAM" id="SSF53335">
    <property type="entry name" value="S-adenosyl-L-methionine-dependent methyltransferases"/>
    <property type="match status" value="1"/>
</dbReference>
<reference evidence="2 3" key="1">
    <citation type="submission" date="2024-10" db="EMBL/GenBank/DDBJ databases">
        <title>Updated reference genomes for cyclostephanoid diatoms.</title>
        <authorList>
            <person name="Roberts W.R."/>
            <person name="Alverson A.J."/>
        </authorList>
    </citation>
    <scope>NUCLEOTIDE SEQUENCE [LARGE SCALE GENOMIC DNA]</scope>
    <source>
        <strain evidence="2 3">AJA228-03</strain>
    </source>
</reference>
<dbReference type="Proteomes" id="UP001530377">
    <property type="component" value="Unassembled WGS sequence"/>
</dbReference>
<dbReference type="PANTHER" id="PTHR34203:SF13">
    <property type="entry name" value="EXPRESSED PROTEIN"/>
    <property type="match status" value="1"/>
</dbReference>
<protein>
    <recommendedName>
        <fullName evidence="1">Methyltransferase FkbM domain-containing protein</fullName>
    </recommendedName>
</protein>
<dbReference type="InterPro" id="IPR052514">
    <property type="entry name" value="SAM-dependent_MTase"/>
</dbReference>
<sequence length="318" mass="35383">SVNGGIKHILSIEAKSFLQMGKVVDHLHSCVETILVVTASDPYLVVTDCLELLDSHRMLDIPQLKYSTDELPYHNAYLRLTNTKIPFYASTNYEKVDLPIMLDVGGNVGWFSFLSVAHGVEVYVFELCKSSVLNGWSLSSNPEDNQVHPCLKGVGDIHGIQEDMFRINLRNPGSFSFLEEAAQQSKAQTMEGGKLQLVTLNALVGGQNWLANDEGSTATVIAILKVDVEGLKLKVLLGAKKLLRSHKVRYIFMEWKKTLVSQDWDDMCSILLDSGYELYKTGMWMGPSDVVMAKYADETELAEYMGDLSAKSKVLGHQ</sequence>
<dbReference type="PANTHER" id="PTHR34203">
    <property type="entry name" value="METHYLTRANSFERASE, FKBM FAMILY PROTEIN"/>
    <property type="match status" value="1"/>
</dbReference>
<dbReference type="Pfam" id="PF05050">
    <property type="entry name" value="Methyltransf_21"/>
    <property type="match status" value="1"/>
</dbReference>
<feature type="non-terminal residue" evidence="2">
    <location>
        <position position="1"/>
    </location>
</feature>
<proteinExistence type="predicted"/>
<dbReference type="Gene3D" id="3.40.50.150">
    <property type="entry name" value="Vaccinia Virus protein VP39"/>
    <property type="match status" value="1"/>
</dbReference>
<name>A0ABD3RFM2_9STRA</name>
<accession>A0ABD3RFM2</accession>
<evidence type="ECO:0000259" key="1">
    <source>
        <dbReference type="Pfam" id="PF05050"/>
    </source>
</evidence>
<dbReference type="EMBL" id="JALLPB020000232">
    <property type="protein sequence ID" value="KAL3811824.1"/>
    <property type="molecule type" value="Genomic_DNA"/>
</dbReference>
<evidence type="ECO:0000313" key="2">
    <source>
        <dbReference type="EMBL" id="KAL3811824.1"/>
    </source>
</evidence>
<dbReference type="InterPro" id="IPR029063">
    <property type="entry name" value="SAM-dependent_MTases_sf"/>
</dbReference>
<evidence type="ECO:0000313" key="3">
    <source>
        <dbReference type="Proteomes" id="UP001530377"/>
    </source>
</evidence>
<feature type="non-terminal residue" evidence="2">
    <location>
        <position position="318"/>
    </location>
</feature>
<gene>
    <name evidence="2" type="ORF">ACHAXA_003549</name>
</gene>
<keyword evidence="3" id="KW-1185">Reference proteome</keyword>